<comment type="caution">
    <text evidence="2">The sequence shown here is derived from an EMBL/GenBank/DDBJ whole genome shotgun (WGS) entry which is preliminary data.</text>
</comment>
<feature type="region of interest" description="Disordered" evidence="1">
    <location>
        <begin position="90"/>
        <end position="112"/>
    </location>
</feature>
<dbReference type="Pfam" id="PF18986">
    <property type="entry name" value="DUF5719"/>
    <property type="match status" value="1"/>
</dbReference>
<evidence type="ECO:0000256" key="1">
    <source>
        <dbReference type="SAM" id="MobiDB-lite"/>
    </source>
</evidence>
<proteinExistence type="predicted"/>
<dbReference type="RefSeq" id="WP_085513394.1">
    <property type="nucleotide sequence ID" value="NZ_FXAP01000005.1"/>
</dbReference>
<protein>
    <recommendedName>
        <fullName evidence="4">Large extracellular alpha-helical protein</fullName>
    </recommendedName>
</protein>
<gene>
    <name evidence="2" type="ORF">EDD42_2499</name>
</gene>
<dbReference type="EMBL" id="RKHL01000001">
    <property type="protein sequence ID" value="ROR82409.1"/>
    <property type="molecule type" value="Genomic_DNA"/>
</dbReference>
<dbReference type="Proteomes" id="UP000266915">
    <property type="component" value="Unassembled WGS sequence"/>
</dbReference>
<organism evidence="2 3">
    <name type="scientific">Plantibacter flavus</name>
    <dbReference type="NCBI Taxonomy" id="150123"/>
    <lineage>
        <taxon>Bacteria</taxon>
        <taxon>Bacillati</taxon>
        <taxon>Actinomycetota</taxon>
        <taxon>Actinomycetes</taxon>
        <taxon>Micrococcales</taxon>
        <taxon>Microbacteriaceae</taxon>
        <taxon>Plantibacter</taxon>
    </lineage>
</organism>
<sequence length="477" mass="46520">MPSKRGVAITSGRIVTGLVGIGIAAVTIAAAGQLPLPTVEIAPQDIRVTPVAGDQSVVCPGPLLALAQDATAATAAGSFGPARVDFGANGVTPTTSELTAPDNTSGGADGGPTVITVPGATDGTVTPLSGAQSQIAAEAEVAGLAAAACTPASAESWLVGGSSDIGRTTLILLSNPSAVDANVTLQVFGAAGRIDAPGAAGIVVATGTQRVIALTGLAPNEPTPVVHVTSEGGQVVAALQQSTVRVLTPGGVEVQGPTASPSTDLVIPGVVVTAPAAAGASSDTASVDDRATALRLFAPGSEAADVVITATRENAKDEPIVIDATIQPGVPGEIALAELPAGEFSLEVTSTRPVVAAARTNSRGDTLEDFAWFGATPALDDTAAFTVPTGPGQKLHVFNPSGSDAELTLTGADGKETTAKVGAGAAVTIGVGAGQSYVLAGADGLHASISLAAAGRLTSLPVTPPNPLAAPISVYPR</sequence>
<accession>A0A3N2C4J2</accession>
<keyword evidence="3" id="KW-1185">Reference proteome</keyword>
<dbReference type="AlphaFoldDB" id="A0A3N2C4J2"/>
<name>A0A3N2C4J2_9MICO</name>
<evidence type="ECO:0000313" key="3">
    <source>
        <dbReference type="Proteomes" id="UP000266915"/>
    </source>
</evidence>
<evidence type="ECO:0000313" key="2">
    <source>
        <dbReference type="EMBL" id="ROR82409.1"/>
    </source>
</evidence>
<evidence type="ECO:0008006" key="4">
    <source>
        <dbReference type="Google" id="ProtNLM"/>
    </source>
</evidence>
<feature type="compositionally biased region" description="Polar residues" evidence="1">
    <location>
        <begin position="91"/>
        <end position="106"/>
    </location>
</feature>
<dbReference type="InterPro" id="IPR043777">
    <property type="entry name" value="DUF5719"/>
</dbReference>
<reference evidence="2 3" key="1">
    <citation type="submission" date="2018-11" db="EMBL/GenBank/DDBJ databases">
        <title>Sequencing the genomes of 1000 actinobacteria strains.</title>
        <authorList>
            <person name="Klenk H.-P."/>
        </authorList>
    </citation>
    <scope>NUCLEOTIDE SEQUENCE [LARGE SCALE GENOMIC DNA]</scope>
    <source>
        <strain evidence="2 3">DSM 14012</strain>
    </source>
</reference>